<dbReference type="Proteomes" id="UP000027309">
    <property type="component" value="Unassembled WGS sequence"/>
</dbReference>
<comment type="caution">
    <text evidence="2">The sequence shown here is derived from an EMBL/GenBank/DDBJ whole genome shotgun (WGS) entry which is preliminary data.</text>
</comment>
<protein>
    <submittedName>
        <fullName evidence="2">Putative membrane protein</fullName>
    </submittedName>
</protein>
<keyword evidence="1" id="KW-0472">Membrane</keyword>
<evidence type="ECO:0000313" key="2">
    <source>
        <dbReference type="EMBL" id="KCX99961.1"/>
    </source>
</evidence>
<evidence type="ECO:0000256" key="1">
    <source>
        <dbReference type="SAM" id="Phobius"/>
    </source>
</evidence>
<organism evidence="2 3">
    <name type="scientific">Acinetobacter baumannii 1499986</name>
    <dbReference type="NCBI Taxonomy" id="1310673"/>
    <lineage>
        <taxon>Bacteria</taxon>
        <taxon>Pseudomonadati</taxon>
        <taxon>Pseudomonadota</taxon>
        <taxon>Gammaproteobacteria</taxon>
        <taxon>Moraxellales</taxon>
        <taxon>Moraxellaceae</taxon>
        <taxon>Acinetobacter</taxon>
        <taxon>Acinetobacter calcoaceticus/baumannii complex</taxon>
    </lineage>
</organism>
<keyword evidence="1" id="KW-1133">Transmembrane helix</keyword>
<keyword evidence="1" id="KW-0812">Transmembrane</keyword>
<reference evidence="2 3" key="1">
    <citation type="submission" date="2014-04" db="EMBL/GenBank/DDBJ databases">
        <title>Comparative genomics and transcriptomics to identify genetic mechanisms underlying the emergence of carbapenem resistant Acinetobacter baumannii (CRAb).</title>
        <authorList>
            <person name="Harris A.D."/>
            <person name="Johnson K.J."/>
            <person name="George J."/>
            <person name="Nadendla S."/>
            <person name="Daugherty S.C."/>
            <person name="Parankush S."/>
            <person name="Sadzewicz L."/>
            <person name="Tallon L."/>
            <person name="Sengamalay N."/>
            <person name="Hazen T.H."/>
            <person name="Rasko D.A."/>
        </authorList>
    </citation>
    <scope>NUCLEOTIDE SEQUENCE [LARGE SCALE GENOMIC DNA]</scope>
    <source>
        <strain evidence="2 3">1499986</strain>
    </source>
</reference>
<proteinExistence type="predicted"/>
<dbReference type="AlphaFoldDB" id="A0A836LYN5"/>
<sequence length="38" mass="4723">MTINTERLKRRWKWYAAYIVIFMLSFALFYAYDHMGKS</sequence>
<evidence type="ECO:0000313" key="3">
    <source>
        <dbReference type="Proteomes" id="UP000027309"/>
    </source>
</evidence>
<feature type="transmembrane region" description="Helical" evidence="1">
    <location>
        <begin position="12"/>
        <end position="32"/>
    </location>
</feature>
<gene>
    <name evidence="2" type="ORF">J572_3445</name>
</gene>
<dbReference type="EMBL" id="JMOA01000061">
    <property type="protein sequence ID" value="KCX99961.1"/>
    <property type="molecule type" value="Genomic_DNA"/>
</dbReference>
<accession>A0A836LYN5</accession>
<name>A0A836LYN5_ACIBA</name>